<dbReference type="EMBL" id="JABFOF010000007">
    <property type="protein sequence ID" value="KAG2390960.1"/>
    <property type="molecule type" value="Genomic_DNA"/>
</dbReference>
<dbReference type="PANTHER" id="PTHR13343:SF18">
    <property type="entry name" value="PENTATRICOPEPTIDE REPEAT (PPR) SUPERFAMILY PROTEIN"/>
    <property type="match status" value="1"/>
</dbReference>
<comment type="caution">
    <text evidence="1">The sequence shown here is derived from an EMBL/GenBank/DDBJ whole genome shotgun (WGS) entry which is preliminary data.</text>
</comment>
<protein>
    <submittedName>
        <fullName evidence="1">Uncharacterized protein</fullName>
    </submittedName>
</protein>
<sequence>MTSAPDFSSRNMKLERQERIEGVGSEVIVFTQKQNKIRTHPPSLLKSSLSSMAIRPPASSSLSSPSEGICYSTSYGITSNSIKLPIDGRRWHDLASTRYKSSCFGLPHLLWPSTGHDQCLSKVNVAADYSDSIPDSSDHMDGQGYHPLEELKGSEDVKPARLSPPEMAKTTVEANKNALLVFPGMVHCEPHEQISWAEFQYHIDDFGDIYFEIFDDANILADRGANNPVVGIYSFDWCIMRLYSHLKSIIFLSRSCEIDIQVLYDVVEVSEMEEFNISVNWGHPDSTNSFHPIYFSKCLTKAVNNLEYIKRMNHPTNGVSIIGFLRPIYDEERSYLRWMYHTEDGALLTSISLSILHLCNLQRQRLFFINSYSNSIDDQGNGNSTLYGLEILKIKLYSMYGNQSEISVLEFQDAEPDILAHSSSEILERFNRFCDDDLKALCKKKGSLPGWVIFEANLQQLMSLCMNMTVMAWCSKRSHFYAFNDKQTCKLTFSKHFKQTLILKRKNNCKSFSQGL</sequence>
<evidence type="ECO:0000313" key="1">
    <source>
        <dbReference type="EMBL" id="KAG2390960.1"/>
    </source>
</evidence>
<organism evidence="1 2">
    <name type="scientific">Phaseolus angularis</name>
    <name type="common">Azuki bean</name>
    <name type="synonym">Vigna angularis</name>
    <dbReference type="NCBI Taxonomy" id="3914"/>
    <lineage>
        <taxon>Eukaryota</taxon>
        <taxon>Viridiplantae</taxon>
        <taxon>Streptophyta</taxon>
        <taxon>Embryophyta</taxon>
        <taxon>Tracheophyta</taxon>
        <taxon>Spermatophyta</taxon>
        <taxon>Magnoliopsida</taxon>
        <taxon>eudicotyledons</taxon>
        <taxon>Gunneridae</taxon>
        <taxon>Pentapetalae</taxon>
        <taxon>rosids</taxon>
        <taxon>fabids</taxon>
        <taxon>Fabales</taxon>
        <taxon>Fabaceae</taxon>
        <taxon>Papilionoideae</taxon>
        <taxon>50 kb inversion clade</taxon>
        <taxon>NPAAA clade</taxon>
        <taxon>indigoferoid/millettioid clade</taxon>
        <taxon>Phaseoleae</taxon>
        <taxon>Vigna</taxon>
    </lineage>
</organism>
<dbReference type="AlphaFoldDB" id="A0A8T0K1M1"/>
<evidence type="ECO:0000313" key="2">
    <source>
        <dbReference type="Proteomes" id="UP000743370"/>
    </source>
</evidence>
<dbReference type="PANTHER" id="PTHR13343">
    <property type="entry name" value="CREG1 PROTEIN"/>
    <property type="match status" value="1"/>
</dbReference>
<gene>
    <name evidence="1" type="ORF">HKW66_Vig0132790</name>
</gene>
<reference evidence="1 2" key="1">
    <citation type="submission" date="2020-05" db="EMBL/GenBank/DDBJ databases">
        <title>Vigna angularis (adzuki bean) Var. LongXiaoDou No. 4 denovo assembly.</title>
        <authorList>
            <person name="Xiang H."/>
        </authorList>
    </citation>
    <scope>NUCLEOTIDE SEQUENCE [LARGE SCALE GENOMIC DNA]</scope>
    <source>
        <tissue evidence="1">Leaf</tissue>
    </source>
</reference>
<proteinExistence type="predicted"/>
<accession>A0A8T0K1M1</accession>
<name>A0A8T0K1M1_PHAAN</name>
<dbReference type="Proteomes" id="UP000743370">
    <property type="component" value="Unassembled WGS sequence"/>
</dbReference>